<organism evidence="1 2">
    <name type="scientific">Methylocystis hirsuta</name>
    <dbReference type="NCBI Taxonomy" id="369798"/>
    <lineage>
        <taxon>Bacteria</taxon>
        <taxon>Pseudomonadati</taxon>
        <taxon>Pseudomonadota</taxon>
        <taxon>Alphaproteobacteria</taxon>
        <taxon>Hyphomicrobiales</taxon>
        <taxon>Methylocystaceae</taxon>
        <taxon>Methylocystis</taxon>
    </lineage>
</organism>
<dbReference type="EMBL" id="QWDD01000003">
    <property type="protein sequence ID" value="RNJ48066.1"/>
    <property type="molecule type" value="Genomic_DNA"/>
</dbReference>
<protein>
    <submittedName>
        <fullName evidence="1">Uncharacterized protein</fullName>
    </submittedName>
</protein>
<reference evidence="1 2" key="1">
    <citation type="submission" date="2018-08" db="EMBL/GenBank/DDBJ databases">
        <title>Genome sequence of Methylocystis hirsuta CSC1, a methanotroph able to accumulate PHAs.</title>
        <authorList>
            <person name="Bordel S."/>
            <person name="Rodriguez E."/>
            <person name="Gancedo J."/>
            <person name="Munoz R."/>
        </authorList>
    </citation>
    <scope>NUCLEOTIDE SEQUENCE [LARGE SCALE GENOMIC DNA]</scope>
    <source>
        <strain evidence="1 2">CSC1</strain>
    </source>
</reference>
<evidence type="ECO:0000313" key="2">
    <source>
        <dbReference type="Proteomes" id="UP000268623"/>
    </source>
</evidence>
<proteinExistence type="predicted"/>
<accession>A0A3M9XJZ7</accession>
<evidence type="ECO:0000313" key="1">
    <source>
        <dbReference type="EMBL" id="RNJ48066.1"/>
    </source>
</evidence>
<sequence>MFAPERLAELTSSASAQDLLRHRRAPCDAEAVRRSLRQFLIDEGAGICALEHADWATFVERFGETSNKVALQTLRQEEESQAGYLG</sequence>
<keyword evidence="2" id="KW-1185">Reference proteome</keyword>
<dbReference type="AlphaFoldDB" id="A0A3M9XJZ7"/>
<name>A0A3M9XJZ7_9HYPH</name>
<comment type="caution">
    <text evidence="1">The sequence shown here is derived from an EMBL/GenBank/DDBJ whole genome shotgun (WGS) entry which is preliminary data.</text>
</comment>
<dbReference type="Proteomes" id="UP000268623">
    <property type="component" value="Unassembled WGS sequence"/>
</dbReference>
<gene>
    <name evidence="1" type="ORF">D1O30_19705</name>
</gene>